<protein>
    <submittedName>
        <fullName evidence="5">ABC transporter related</fullName>
    </submittedName>
</protein>
<dbReference type="GO" id="GO:0005524">
    <property type="term" value="F:ATP binding"/>
    <property type="evidence" value="ECO:0007669"/>
    <property type="project" value="UniProtKB-KW"/>
</dbReference>
<dbReference type="InterPro" id="IPR051120">
    <property type="entry name" value="ABC_AA/LPS_Transport"/>
</dbReference>
<proteinExistence type="predicted"/>
<dbReference type="SUPFAM" id="SSF52540">
    <property type="entry name" value="P-loop containing nucleoside triphosphate hydrolases"/>
    <property type="match status" value="1"/>
</dbReference>
<dbReference type="PANTHER" id="PTHR45772">
    <property type="entry name" value="CONSERVED COMPONENT OF ABC TRANSPORTER FOR NATURAL AMINO ACIDS-RELATED"/>
    <property type="match status" value="1"/>
</dbReference>
<evidence type="ECO:0000259" key="4">
    <source>
        <dbReference type="PROSITE" id="PS50893"/>
    </source>
</evidence>
<keyword evidence="1" id="KW-0813">Transport</keyword>
<evidence type="ECO:0000256" key="3">
    <source>
        <dbReference type="ARBA" id="ARBA00022840"/>
    </source>
</evidence>
<accession>A0A445MSW8</accession>
<sequence length="277" mass="30534">MSSNIPERGGGGDSRGVMSPILEVNDVSIAFGGLQALSEVSFNVLPGELLGIIGPNGAGKTVVLNCINGIHPPDSGDILFKGRSIRGLACHKIAALGIGRTFQHSELFQRMTVMENVILGRHIYLKTNILTGGIFWGPGRREEVRAREKAEMIMDFLELTMYRKEKVGNLAYGIQKIVGLARALAGEPRLILVDELGTGLMRQEKEDVARFLLRIHHESKTAIVWIEHDMQLITEICDRLICLSFGRKIKEGTPEEVIADPEVIESYLGKRSHTVPD</sequence>
<keyword evidence="3" id="KW-0067">ATP-binding</keyword>
<dbReference type="InterPro" id="IPR027417">
    <property type="entry name" value="P-loop_NTPase"/>
</dbReference>
<dbReference type="InterPro" id="IPR032823">
    <property type="entry name" value="BCA_ABC_TP_C"/>
</dbReference>
<dbReference type="Pfam" id="PF12399">
    <property type="entry name" value="BCA_ABC_TP_C"/>
    <property type="match status" value="1"/>
</dbReference>
<feature type="domain" description="ABC transporter" evidence="4">
    <location>
        <begin position="22"/>
        <end position="270"/>
    </location>
</feature>
<dbReference type="Gene3D" id="3.40.50.300">
    <property type="entry name" value="P-loop containing nucleotide triphosphate hydrolases"/>
    <property type="match status" value="1"/>
</dbReference>
<dbReference type="PANTHER" id="PTHR45772:SF1">
    <property type="entry name" value="ABC TRANSPORTER ATP-BINDING PROTEIN"/>
    <property type="match status" value="1"/>
</dbReference>
<dbReference type="CDD" id="cd03219">
    <property type="entry name" value="ABC_Mj1267_LivG_branched"/>
    <property type="match status" value="1"/>
</dbReference>
<dbReference type="GO" id="GO:0016887">
    <property type="term" value="F:ATP hydrolysis activity"/>
    <property type="evidence" value="ECO:0007669"/>
    <property type="project" value="InterPro"/>
</dbReference>
<dbReference type="FunFam" id="3.40.50.300:FF:000421">
    <property type="entry name" value="Branched-chain amino acid ABC transporter ATP-binding protein"/>
    <property type="match status" value="1"/>
</dbReference>
<dbReference type="AlphaFoldDB" id="A0A445MSW8"/>
<evidence type="ECO:0000313" key="5">
    <source>
        <dbReference type="EMBL" id="SPD72509.1"/>
    </source>
</evidence>
<organism evidence="5">
    <name type="scientific">uncultured Desulfobacterium sp</name>
    <dbReference type="NCBI Taxonomy" id="201089"/>
    <lineage>
        <taxon>Bacteria</taxon>
        <taxon>Pseudomonadati</taxon>
        <taxon>Thermodesulfobacteriota</taxon>
        <taxon>Desulfobacteria</taxon>
        <taxon>Desulfobacterales</taxon>
        <taxon>Desulfobacteriaceae</taxon>
        <taxon>Desulfobacterium</taxon>
        <taxon>environmental samples</taxon>
    </lineage>
</organism>
<evidence type="ECO:0000256" key="1">
    <source>
        <dbReference type="ARBA" id="ARBA00022448"/>
    </source>
</evidence>
<evidence type="ECO:0000256" key="2">
    <source>
        <dbReference type="ARBA" id="ARBA00022741"/>
    </source>
</evidence>
<name>A0A445MSW8_9BACT</name>
<dbReference type="InterPro" id="IPR003593">
    <property type="entry name" value="AAA+_ATPase"/>
</dbReference>
<dbReference type="InterPro" id="IPR003439">
    <property type="entry name" value="ABC_transporter-like_ATP-bd"/>
</dbReference>
<gene>
    <name evidence="5" type="ORF">PITCH_A1390007</name>
</gene>
<dbReference type="PROSITE" id="PS50893">
    <property type="entry name" value="ABC_TRANSPORTER_2"/>
    <property type="match status" value="1"/>
</dbReference>
<reference evidence="5" key="1">
    <citation type="submission" date="2018-01" db="EMBL/GenBank/DDBJ databases">
        <authorList>
            <person name="Regsiter A."/>
            <person name="William W."/>
        </authorList>
    </citation>
    <scope>NUCLEOTIDE SEQUENCE</scope>
    <source>
        <strain evidence="5">TRIP AH-1</strain>
    </source>
</reference>
<dbReference type="EMBL" id="OJIN01000045">
    <property type="protein sequence ID" value="SPD72509.1"/>
    <property type="molecule type" value="Genomic_DNA"/>
</dbReference>
<dbReference type="Pfam" id="PF00005">
    <property type="entry name" value="ABC_tran"/>
    <property type="match status" value="1"/>
</dbReference>
<dbReference type="GO" id="GO:0005886">
    <property type="term" value="C:plasma membrane"/>
    <property type="evidence" value="ECO:0007669"/>
    <property type="project" value="TreeGrafter"/>
</dbReference>
<keyword evidence="2" id="KW-0547">Nucleotide-binding</keyword>
<dbReference type="SMART" id="SM00382">
    <property type="entry name" value="AAA"/>
    <property type="match status" value="1"/>
</dbReference>